<gene>
    <name evidence="2" type="ORF">ENV14_00635</name>
</gene>
<dbReference type="AlphaFoldDB" id="A0A7C4BC08"/>
<sequence>MWLEEPLYREDVEGYVWLRSKSRVPIAGGEAEYGLSNALKRIDIDVRHSSV</sequence>
<accession>A0A7C4BC08</accession>
<protein>
    <recommendedName>
        <fullName evidence="1">Enolase C-terminal domain-containing protein</fullName>
    </recommendedName>
</protein>
<dbReference type="InterPro" id="IPR036849">
    <property type="entry name" value="Enolase-like_C_sf"/>
</dbReference>
<dbReference type="Pfam" id="PF13378">
    <property type="entry name" value="MR_MLE_C"/>
    <property type="match status" value="1"/>
</dbReference>
<dbReference type="InterPro" id="IPR029065">
    <property type="entry name" value="Enolase_C-like"/>
</dbReference>
<evidence type="ECO:0000259" key="1">
    <source>
        <dbReference type="Pfam" id="PF13378"/>
    </source>
</evidence>
<name>A0A7C4BC08_9CREN</name>
<organism evidence="2">
    <name type="scientific">Ignisphaera aggregans</name>
    <dbReference type="NCBI Taxonomy" id="334771"/>
    <lineage>
        <taxon>Archaea</taxon>
        <taxon>Thermoproteota</taxon>
        <taxon>Thermoprotei</taxon>
        <taxon>Desulfurococcales</taxon>
        <taxon>Desulfurococcaceae</taxon>
        <taxon>Ignisphaera</taxon>
    </lineage>
</organism>
<feature type="domain" description="Enolase C-terminal" evidence="1">
    <location>
        <begin position="1"/>
        <end position="39"/>
    </location>
</feature>
<dbReference type="EMBL" id="DTFF01000007">
    <property type="protein sequence ID" value="HGI86897.1"/>
    <property type="molecule type" value="Genomic_DNA"/>
</dbReference>
<proteinExistence type="predicted"/>
<dbReference type="Gene3D" id="3.20.20.120">
    <property type="entry name" value="Enolase-like C-terminal domain"/>
    <property type="match status" value="1"/>
</dbReference>
<dbReference type="SUPFAM" id="SSF51604">
    <property type="entry name" value="Enolase C-terminal domain-like"/>
    <property type="match status" value="1"/>
</dbReference>
<comment type="caution">
    <text evidence="2">The sequence shown here is derived from an EMBL/GenBank/DDBJ whole genome shotgun (WGS) entry which is preliminary data.</text>
</comment>
<evidence type="ECO:0000313" key="2">
    <source>
        <dbReference type="EMBL" id="HGI86897.1"/>
    </source>
</evidence>
<reference evidence="2" key="1">
    <citation type="journal article" date="2020" name="mSystems">
        <title>Genome- and Community-Level Interaction Insights into Carbon Utilization and Element Cycling Functions of Hydrothermarchaeota in Hydrothermal Sediment.</title>
        <authorList>
            <person name="Zhou Z."/>
            <person name="Liu Y."/>
            <person name="Xu W."/>
            <person name="Pan J."/>
            <person name="Luo Z.H."/>
            <person name="Li M."/>
        </authorList>
    </citation>
    <scope>NUCLEOTIDE SEQUENCE [LARGE SCALE GENOMIC DNA]</scope>
    <source>
        <strain evidence="2">SpSt-732</strain>
    </source>
</reference>